<gene>
    <name evidence="2" type="ORF">SHERM_25183</name>
</gene>
<evidence type="ECO:0000313" key="2">
    <source>
        <dbReference type="EMBL" id="CAA0829664.1"/>
    </source>
</evidence>
<proteinExistence type="predicted"/>
<dbReference type="PANTHER" id="PTHR33148">
    <property type="entry name" value="PLASTID MOVEMENT IMPAIRED PROTEIN-RELATED"/>
    <property type="match status" value="1"/>
</dbReference>
<dbReference type="Pfam" id="PF14009">
    <property type="entry name" value="PADRE"/>
    <property type="match status" value="1"/>
</dbReference>
<organism evidence="2 3">
    <name type="scientific">Striga hermonthica</name>
    <name type="common">Purple witchweed</name>
    <name type="synonym">Buchnera hermonthica</name>
    <dbReference type="NCBI Taxonomy" id="68872"/>
    <lineage>
        <taxon>Eukaryota</taxon>
        <taxon>Viridiplantae</taxon>
        <taxon>Streptophyta</taxon>
        <taxon>Embryophyta</taxon>
        <taxon>Tracheophyta</taxon>
        <taxon>Spermatophyta</taxon>
        <taxon>Magnoliopsida</taxon>
        <taxon>eudicotyledons</taxon>
        <taxon>Gunneridae</taxon>
        <taxon>Pentapetalae</taxon>
        <taxon>asterids</taxon>
        <taxon>lamiids</taxon>
        <taxon>Lamiales</taxon>
        <taxon>Orobanchaceae</taxon>
        <taxon>Buchnereae</taxon>
        <taxon>Striga</taxon>
    </lineage>
</organism>
<accession>A0A9N7RGJ4</accession>
<evidence type="ECO:0000256" key="1">
    <source>
        <dbReference type="SAM" id="MobiDB-lite"/>
    </source>
</evidence>
<dbReference type="OrthoDB" id="1688863at2759"/>
<keyword evidence="3" id="KW-1185">Reference proteome</keyword>
<dbReference type="InterPro" id="IPR025322">
    <property type="entry name" value="PADRE_dom"/>
</dbReference>
<dbReference type="PANTHER" id="PTHR33148:SF46">
    <property type="entry name" value="EMB|CAB85509.1"/>
    <property type="match status" value="1"/>
</dbReference>
<protein>
    <submittedName>
        <fullName evidence="2">Uncharacterized protein</fullName>
    </submittedName>
</protein>
<sequence>MKPDGKILEYKSPIKVHQVLSEFAHHSLSDRVPVAKHMHPNADLAGARLYYLLPLPVPAPQKKPAAENKSKSKKRVRFTDDVKGGGSSDGPPATAGATVRIKLVISKQELQAMLQVQKEWVPSPLESGPDVK</sequence>
<comment type="caution">
    <text evidence="2">The sequence shown here is derived from an EMBL/GenBank/DDBJ whole genome shotgun (WGS) entry which is preliminary data.</text>
</comment>
<dbReference type="Proteomes" id="UP001153555">
    <property type="component" value="Unassembled WGS sequence"/>
</dbReference>
<reference evidence="2" key="1">
    <citation type="submission" date="2019-12" db="EMBL/GenBank/DDBJ databases">
        <authorList>
            <person name="Scholes J."/>
        </authorList>
    </citation>
    <scope>NUCLEOTIDE SEQUENCE</scope>
</reference>
<dbReference type="AlphaFoldDB" id="A0A9N7RGJ4"/>
<evidence type="ECO:0000313" key="3">
    <source>
        <dbReference type="Proteomes" id="UP001153555"/>
    </source>
</evidence>
<feature type="region of interest" description="Disordered" evidence="1">
    <location>
        <begin position="59"/>
        <end position="96"/>
    </location>
</feature>
<name>A0A9N7RGJ4_STRHE</name>
<dbReference type="EMBL" id="CACSLK010027789">
    <property type="protein sequence ID" value="CAA0829664.1"/>
    <property type="molecule type" value="Genomic_DNA"/>
</dbReference>